<dbReference type="AlphaFoldDB" id="A0ABD8AC65"/>
<reference evidence="4 5" key="1">
    <citation type="submission" date="2023-10" db="EMBL/GenBank/DDBJ databases">
        <title>The complete genome sequence of Methanoculleus palmolei DSM 4273.</title>
        <authorList>
            <person name="Lai S.-J."/>
            <person name="You Y.-T."/>
            <person name="Chen S.-C."/>
        </authorList>
    </citation>
    <scope>NUCLEOTIDE SEQUENCE [LARGE SCALE GENOMIC DNA]</scope>
    <source>
        <strain evidence="4 5">DSM 4273</strain>
    </source>
</reference>
<name>A0ABD8AC65_9EURY</name>
<dbReference type="InterPro" id="IPR011991">
    <property type="entry name" value="ArsR-like_HTH"/>
</dbReference>
<dbReference type="Pfam" id="PF13426">
    <property type="entry name" value="PAS_9"/>
    <property type="match status" value="1"/>
</dbReference>
<evidence type="ECO:0000259" key="2">
    <source>
        <dbReference type="PROSITE" id="PS50112"/>
    </source>
</evidence>
<proteinExistence type="predicted"/>
<dbReference type="PROSITE" id="PS50112">
    <property type="entry name" value="PAS"/>
    <property type="match status" value="4"/>
</dbReference>
<accession>A0ABD8AC65</accession>
<dbReference type="SMART" id="SM00086">
    <property type="entry name" value="PAC"/>
    <property type="match status" value="3"/>
</dbReference>
<dbReference type="Pfam" id="PF08448">
    <property type="entry name" value="PAS_4"/>
    <property type="match status" value="3"/>
</dbReference>
<feature type="domain" description="PAC" evidence="3">
    <location>
        <begin position="389"/>
        <end position="439"/>
    </location>
</feature>
<dbReference type="CDD" id="cd00130">
    <property type="entry name" value="PAS"/>
    <property type="match status" value="4"/>
</dbReference>
<dbReference type="InterPro" id="IPR000014">
    <property type="entry name" value="PAS"/>
</dbReference>
<feature type="domain" description="PAS" evidence="2">
    <location>
        <begin position="66"/>
        <end position="137"/>
    </location>
</feature>
<dbReference type="InterPro" id="IPR052155">
    <property type="entry name" value="Biofilm_reg_signaling"/>
</dbReference>
<evidence type="ECO:0000313" key="5">
    <source>
        <dbReference type="Proteomes" id="UP001626603"/>
    </source>
</evidence>
<sequence>MDPTTDALSLLLNALKEHPRGMSVSDLAAAVGINRNTVSRYLDVLLVSGQVEMETYGKAKVFYLSQRVPIAAMLNFSSDLVLVLDRDRRIVQANDAVCTFAGKNRDDILEKSIEASPLAAFDHPLIRSRITDALNGREVTEELRFLRQDEELFFRIKFLPTVFNDGAPGVTIILEDITEGRRAEEALRESEMLFRSLVENINDLILNVDETCTFTYVSPKSQDILGYAPEEMLQKTPCDFMAPEKAERVREQFAGLFADPKPRVLFEWTMLHKNGSAVILEVSGTPIYDLIGDFTGYRVVCRDVTERLRAAKRVAQWKSFLYSVVNNIPSMVFVREVEGNTFVFSNRAAEVFLGMTQEEIVGKRATDLFPQEMAAFFADGDREMLERSTAPEKKVRLPTGTSLSMKKVPVFNSRGVLKYMLGIAEDITDRTTAEALLVAERDRAQGYLDAAGVMIAVIEADGTIDLVNRRGGEILGYAEKDLAGKNWFATVVPEHLRDRLAQNFALLVDGGIEPPPIEESPVITRDGRERPIRWRNALLRDADGKVVAMVSSGEVVQEQSDRTAEGPVGPVRTSLPGS</sequence>
<dbReference type="Pfam" id="PF09339">
    <property type="entry name" value="HTH_IclR"/>
    <property type="match status" value="1"/>
</dbReference>
<feature type="region of interest" description="Disordered" evidence="1">
    <location>
        <begin position="553"/>
        <end position="578"/>
    </location>
</feature>
<dbReference type="InterPro" id="IPR013656">
    <property type="entry name" value="PAS_4"/>
</dbReference>
<dbReference type="PANTHER" id="PTHR44757">
    <property type="entry name" value="DIGUANYLATE CYCLASE DGCP"/>
    <property type="match status" value="1"/>
</dbReference>
<dbReference type="SMART" id="SM00091">
    <property type="entry name" value="PAS"/>
    <property type="match status" value="4"/>
</dbReference>
<dbReference type="PANTHER" id="PTHR44757:SF2">
    <property type="entry name" value="BIOFILM ARCHITECTURE MAINTENANCE PROTEIN MBAA"/>
    <property type="match status" value="1"/>
</dbReference>
<evidence type="ECO:0000256" key="1">
    <source>
        <dbReference type="SAM" id="MobiDB-lite"/>
    </source>
</evidence>
<dbReference type="NCBIfam" id="TIGR00229">
    <property type="entry name" value="sensory_box"/>
    <property type="match status" value="4"/>
</dbReference>
<evidence type="ECO:0000313" key="4">
    <source>
        <dbReference type="EMBL" id="WOX56396.1"/>
    </source>
</evidence>
<dbReference type="SUPFAM" id="SSF55785">
    <property type="entry name" value="PYP-like sensor domain (PAS domain)"/>
    <property type="match status" value="4"/>
</dbReference>
<dbReference type="CDD" id="cd00090">
    <property type="entry name" value="HTH_ARSR"/>
    <property type="match status" value="1"/>
</dbReference>
<dbReference type="InterPro" id="IPR001610">
    <property type="entry name" value="PAC"/>
</dbReference>
<dbReference type="InterPro" id="IPR000700">
    <property type="entry name" value="PAS-assoc_C"/>
</dbReference>
<feature type="domain" description="PAS" evidence="2">
    <location>
        <begin position="190"/>
        <end position="260"/>
    </location>
</feature>
<feature type="domain" description="PAC" evidence="3">
    <location>
        <begin position="264"/>
        <end position="316"/>
    </location>
</feature>
<dbReference type="InterPro" id="IPR035965">
    <property type="entry name" value="PAS-like_dom_sf"/>
</dbReference>
<dbReference type="Proteomes" id="UP001626603">
    <property type="component" value="Chromosome"/>
</dbReference>
<protein>
    <submittedName>
        <fullName evidence="4">PAS domain S-box protein</fullName>
    </submittedName>
</protein>
<dbReference type="Gene3D" id="3.30.450.20">
    <property type="entry name" value="PAS domain"/>
    <property type="match status" value="4"/>
</dbReference>
<gene>
    <name evidence="4" type="ORF">R6Y95_03445</name>
</gene>
<dbReference type="SUPFAM" id="SSF46785">
    <property type="entry name" value="Winged helix' DNA-binding domain"/>
    <property type="match status" value="1"/>
</dbReference>
<dbReference type="EMBL" id="CP137641">
    <property type="protein sequence ID" value="WOX56396.1"/>
    <property type="molecule type" value="Genomic_DNA"/>
</dbReference>
<dbReference type="InterPro" id="IPR005471">
    <property type="entry name" value="Tscrpt_reg_IclR_N"/>
</dbReference>
<dbReference type="InterPro" id="IPR036390">
    <property type="entry name" value="WH_DNA-bd_sf"/>
</dbReference>
<evidence type="ECO:0000259" key="3">
    <source>
        <dbReference type="PROSITE" id="PS50113"/>
    </source>
</evidence>
<keyword evidence="5" id="KW-1185">Reference proteome</keyword>
<dbReference type="InterPro" id="IPR036388">
    <property type="entry name" value="WH-like_DNA-bd_sf"/>
</dbReference>
<organism evidence="4 5">
    <name type="scientific">Methanoculleus palmolei</name>
    <dbReference type="NCBI Taxonomy" id="72612"/>
    <lineage>
        <taxon>Archaea</taxon>
        <taxon>Methanobacteriati</taxon>
        <taxon>Methanobacteriota</taxon>
        <taxon>Stenosarchaea group</taxon>
        <taxon>Methanomicrobia</taxon>
        <taxon>Methanomicrobiales</taxon>
        <taxon>Methanomicrobiaceae</taxon>
        <taxon>Methanoculleus</taxon>
    </lineage>
</organism>
<dbReference type="Gene3D" id="1.10.10.10">
    <property type="entry name" value="Winged helix-like DNA-binding domain superfamily/Winged helix DNA-binding domain"/>
    <property type="match status" value="1"/>
</dbReference>
<feature type="domain" description="PAS" evidence="2">
    <location>
        <begin position="317"/>
        <end position="388"/>
    </location>
</feature>
<dbReference type="PROSITE" id="PS50113">
    <property type="entry name" value="PAC"/>
    <property type="match status" value="2"/>
</dbReference>
<feature type="domain" description="PAS" evidence="2">
    <location>
        <begin position="440"/>
        <end position="511"/>
    </location>
</feature>